<keyword evidence="2 5" id="KW-0028">Amino-acid biosynthesis</keyword>
<comment type="pathway">
    <text evidence="4">Amino-acid biosynthesis.</text>
</comment>
<dbReference type="PANTHER" id="PTHR43090">
    <property type="entry name" value="1-(5-PHOSPHORIBOSYL)-5-[(5-PHOSPHORIBOSYLAMINO)METHYLIDENEAMINO] IMIDAZOLE-4-CARBOXAMIDE ISOMERASE"/>
    <property type="match status" value="1"/>
</dbReference>
<dbReference type="Gene3D" id="3.20.20.70">
    <property type="entry name" value="Aldolase class I"/>
    <property type="match status" value="1"/>
</dbReference>
<proteinExistence type="inferred from homology"/>
<organism evidence="6 7">
    <name type="scientific">Tautonia plasticadhaerens</name>
    <dbReference type="NCBI Taxonomy" id="2527974"/>
    <lineage>
        <taxon>Bacteria</taxon>
        <taxon>Pseudomonadati</taxon>
        <taxon>Planctomycetota</taxon>
        <taxon>Planctomycetia</taxon>
        <taxon>Isosphaerales</taxon>
        <taxon>Isosphaeraceae</taxon>
        <taxon>Tautonia</taxon>
    </lineage>
</organism>
<dbReference type="Pfam" id="PF00977">
    <property type="entry name" value="His_biosynth"/>
    <property type="match status" value="1"/>
</dbReference>
<comment type="similarity">
    <text evidence="1 5">Belongs to the HisA/HisF family.</text>
</comment>
<keyword evidence="3 5" id="KW-0368">Histidine biosynthesis</keyword>
<dbReference type="PANTHER" id="PTHR43090:SF2">
    <property type="entry name" value="1-(5-PHOSPHORIBOSYL)-5-[(5-PHOSPHORIBOSYLAMINO)METHYLIDENEAMINO] IMIDAZOLE-4-CARBOXAMIDE ISOMERASE"/>
    <property type="match status" value="1"/>
</dbReference>
<dbReference type="InterPro" id="IPR044524">
    <property type="entry name" value="Isoase_HisA-like"/>
</dbReference>
<gene>
    <name evidence="6" type="primary">hisA_1</name>
    <name evidence="6" type="ORF">ElP_15670</name>
</gene>
<evidence type="ECO:0000256" key="3">
    <source>
        <dbReference type="ARBA" id="ARBA00023102"/>
    </source>
</evidence>
<evidence type="ECO:0000256" key="2">
    <source>
        <dbReference type="ARBA" id="ARBA00022605"/>
    </source>
</evidence>
<dbReference type="GO" id="GO:0005737">
    <property type="term" value="C:cytoplasm"/>
    <property type="evidence" value="ECO:0007669"/>
    <property type="project" value="TreeGrafter"/>
</dbReference>
<keyword evidence="7" id="KW-1185">Reference proteome</keyword>
<evidence type="ECO:0000313" key="6">
    <source>
        <dbReference type="EMBL" id="QDV33691.1"/>
    </source>
</evidence>
<dbReference type="InterPro" id="IPR011060">
    <property type="entry name" value="RibuloseP-bd_barrel"/>
</dbReference>
<evidence type="ECO:0000256" key="4">
    <source>
        <dbReference type="ARBA" id="ARBA00029440"/>
    </source>
</evidence>
<evidence type="ECO:0000256" key="1">
    <source>
        <dbReference type="ARBA" id="ARBA00009667"/>
    </source>
</evidence>
<dbReference type="KEGG" id="tpla:ElP_15670"/>
<reference evidence="6 7" key="1">
    <citation type="submission" date="2019-02" db="EMBL/GenBank/DDBJ databases">
        <title>Deep-cultivation of Planctomycetes and their phenomic and genomic characterization uncovers novel biology.</title>
        <authorList>
            <person name="Wiegand S."/>
            <person name="Jogler M."/>
            <person name="Boedeker C."/>
            <person name="Pinto D."/>
            <person name="Vollmers J."/>
            <person name="Rivas-Marin E."/>
            <person name="Kohn T."/>
            <person name="Peeters S.H."/>
            <person name="Heuer A."/>
            <person name="Rast P."/>
            <person name="Oberbeckmann S."/>
            <person name="Bunk B."/>
            <person name="Jeske O."/>
            <person name="Meyerdierks A."/>
            <person name="Storesund J.E."/>
            <person name="Kallscheuer N."/>
            <person name="Luecker S."/>
            <person name="Lage O.M."/>
            <person name="Pohl T."/>
            <person name="Merkel B.J."/>
            <person name="Hornburger P."/>
            <person name="Mueller R.-W."/>
            <person name="Bruemmer F."/>
            <person name="Labrenz M."/>
            <person name="Spormann A.M."/>
            <person name="Op den Camp H."/>
            <person name="Overmann J."/>
            <person name="Amann R."/>
            <person name="Jetten M.S.M."/>
            <person name="Mascher T."/>
            <person name="Medema M.H."/>
            <person name="Devos D.P."/>
            <person name="Kaster A.-K."/>
            <person name="Ovreas L."/>
            <person name="Rohde M."/>
            <person name="Galperin M.Y."/>
            <person name="Jogler C."/>
        </authorList>
    </citation>
    <scope>NUCLEOTIDE SEQUENCE [LARGE SCALE GENOMIC DNA]</scope>
    <source>
        <strain evidence="6 7">ElP</strain>
    </source>
</reference>
<sequence length="262" mass="26777">MLDLKSGLAVAAIAGDRDRYGLIRGAPEGCNPLAWARRFRDLLHASGVPGAPALYVADLDAIEGQPPHLELFSEIAGQGVSPWVDAGVRTPDDAPNLLASGVEVIVVGLETVAGPGALAAIVEGAGPDRVCFGLDLHRGRPLVETLDAWGTADPLELCRRAVDLGARTVMVLDLARIGTGRGTGTEPLIRAIRSACPPGLRLIAGGGVSGPEDLNRLGQAGAAAALVGSALRDGRLSPADLRALALGAPCFPRPPGVDAWPG</sequence>
<keyword evidence="6" id="KW-0413">Isomerase</keyword>
<evidence type="ECO:0000313" key="7">
    <source>
        <dbReference type="Proteomes" id="UP000317835"/>
    </source>
</evidence>
<evidence type="ECO:0000256" key="5">
    <source>
        <dbReference type="RuleBase" id="RU003657"/>
    </source>
</evidence>
<dbReference type="GO" id="GO:0000162">
    <property type="term" value="P:L-tryptophan biosynthetic process"/>
    <property type="evidence" value="ECO:0007669"/>
    <property type="project" value="TreeGrafter"/>
</dbReference>
<dbReference type="SUPFAM" id="SSF51366">
    <property type="entry name" value="Ribulose-phoshate binding barrel"/>
    <property type="match status" value="1"/>
</dbReference>
<protein>
    <submittedName>
        <fullName evidence="6">1-(5-phosphoribosyl)-5-[(5-phosphoribosylamino)methylideneamino] imidazole-4-carboxamide isomerase</fullName>
        <ecNumber evidence="6">5.3.1.16</ecNumber>
    </submittedName>
</protein>
<dbReference type="EMBL" id="CP036426">
    <property type="protein sequence ID" value="QDV33691.1"/>
    <property type="molecule type" value="Genomic_DNA"/>
</dbReference>
<dbReference type="InterPro" id="IPR013785">
    <property type="entry name" value="Aldolase_TIM"/>
</dbReference>
<dbReference type="GO" id="GO:0000105">
    <property type="term" value="P:L-histidine biosynthetic process"/>
    <property type="evidence" value="ECO:0007669"/>
    <property type="project" value="UniProtKB-KW"/>
</dbReference>
<name>A0A518GYM7_9BACT</name>
<accession>A0A518GYM7</accession>
<dbReference type="Proteomes" id="UP000317835">
    <property type="component" value="Chromosome"/>
</dbReference>
<dbReference type="InterPro" id="IPR006062">
    <property type="entry name" value="His_biosynth"/>
</dbReference>
<dbReference type="AlphaFoldDB" id="A0A518GYM7"/>
<dbReference type="EC" id="5.3.1.16" evidence="6"/>
<dbReference type="GO" id="GO:0003949">
    <property type="term" value="F:1-(5-phosphoribosyl)-5-[(5-phosphoribosylamino)methylideneamino]imidazole-4-carboxamide isomerase activity"/>
    <property type="evidence" value="ECO:0007669"/>
    <property type="project" value="UniProtKB-EC"/>
</dbReference>